<dbReference type="Gene3D" id="2.40.30.170">
    <property type="match status" value="1"/>
</dbReference>
<keyword evidence="2" id="KW-0813">Transport</keyword>
<feature type="domain" description="CusB-like beta-barrel" evidence="7">
    <location>
        <begin position="271"/>
        <end position="347"/>
    </location>
</feature>
<dbReference type="InterPro" id="IPR058790">
    <property type="entry name" value="BSH_CusB"/>
</dbReference>
<dbReference type="STRING" id="1249627.D779_0469"/>
<dbReference type="Pfam" id="PF25919">
    <property type="entry name" value="BSH_CusB"/>
    <property type="match status" value="1"/>
</dbReference>
<evidence type="ECO:0000313" key="10">
    <source>
        <dbReference type="Proteomes" id="UP000019460"/>
    </source>
</evidence>
<comment type="caution">
    <text evidence="9">The sequence shown here is derived from an EMBL/GenBank/DDBJ whole genome shotgun (WGS) entry which is preliminary data.</text>
</comment>
<dbReference type="GO" id="GO:0016020">
    <property type="term" value="C:membrane"/>
    <property type="evidence" value="ECO:0007669"/>
    <property type="project" value="InterPro"/>
</dbReference>
<evidence type="ECO:0000256" key="2">
    <source>
        <dbReference type="ARBA" id="ARBA00022448"/>
    </source>
</evidence>
<dbReference type="PANTHER" id="PTHR30097:SF15">
    <property type="entry name" value="CATION EFFLUX SYSTEM PROTEIN CUSB"/>
    <property type="match status" value="1"/>
</dbReference>
<keyword evidence="4" id="KW-0732">Signal</keyword>
<dbReference type="SUPFAM" id="SSF111369">
    <property type="entry name" value="HlyD-like secretion proteins"/>
    <property type="match status" value="1"/>
</dbReference>
<feature type="domain" description="Heavy metal binding" evidence="5">
    <location>
        <begin position="64"/>
        <end position="90"/>
    </location>
</feature>
<dbReference type="NCBIfam" id="TIGR01730">
    <property type="entry name" value="RND_mfp"/>
    <property type="match status" value="1"/>
</dbReference>
<feature type="region of interest" description="Disordered" evidence="3">
    <location>
        <begin position="30"/>
        <end position="57"/>
    </location>
</feature>
<dbReference type="InterPro" id="IPR058792">
    <property type="entry name" value="Beta-barrel_RND_2"/>
</dbReference>
<keyword evidence="10" id="KW-1185">Reference proteome</keyword>
<dbReference type="GO" id="GO:0015679">
    <property type="term" value="P:plasma membrane copper ion transport"/>
    <property type="evidence" value="ECO:0007669"/>
    <property type="project" value="TreeGrafter"/>
</dbReference>
<organism evidence="9 10">
    <name type="scientific">Imhoffiella purpurea</name>
    <dbReference type="NCBI Taxonomy" id="1249627"/>
    <lineage>
        <taxon>Bacteria</taxon>
        <taxon>Pseudomonadati</taxon>
        <taxon>Pseudomonadota</taxon>
        <taxon>Gammaproteobacteria</taxon>
        <taxon>Chromatiales</taxon>
        <taxon>Chromatiaceae</taxon>
        <taxon>Imhoffiella</taxon>
    </lineage>
</organism>
<comment type="similarity">
    <text evidence="1">Belongs to the membrane fusion protein (MFP) (TC 8.A.1) family.</text>
</comment>
<dbReference type="PANTHER" id="PTHR30097">
    <property type="entry name" value="CATION EFFLUX SYSTEM PROTEIN CUSB"/>
    <property type="match status" value="1"/>
</dbReference>
<evidence type="ECO:0000256" key="1">
    <source>
        <dbReference type="ARBA" id="ARBA00009477"/>
    </source>
</evidence>
<sequence length="428" mass="46718">MSTHSTTRRHAAGLAGAAALALIVAALTGCDGPKPEPGPTDQDNQAPARETALEHAAKHQDPTYICPMHPQIRQDHPGTCPICGMDLIEKRVTPKAAAPETEPHPEVAVSGLMQQRLAVRTAEVERGPLAREVRAVGRVAYDETRLAHVHPRAAGWIEGLSLRAEGEPVRKDQKLADLYAPDILSAQVDFLIALERGGSNAPRVAPDKARNILRLLGVPEPVIRDIERSRETRNTIPVLAPADGIVTRMEAREGMYVTPSSEMFTIAALSEVWVMVDVFEHQLAWVRPGMRAEMRVPAYPGRTWTGKVEYLYPDLDPQTRTLRVRLVFSNPGLELKPNMFADVLIAGDPKPDAITIPREALIVTGQRESVVKALGEGRFQPVDVATGMESEGRVEVLSGLEPGDAIVVSGQFLIDSESSLQASFRRMR</sequence>
<gene>
    <name evidence="9" type="ORF">D779_0469</name>
</gene>
<dbReference type="Gene3D" id="2.40.420.20">
    <property type="match status" value="1"/>
</dbReference>
<dbReference type="OrthoDB" id="9806939at2"/>
<dbReference type="GO" id="GO:0022857">
    <property type="term" value="F:transmembrane transporter activity"/>
    <property type="evidence" value="ECO:0007669"/>
    <property type="project" value="InterPro"/>
</dbReference>
<evidence type="ECO:0000256" key="3">
    <source>
        <dbReference type="SAM" id="MobiDB-lite"/>
    </source>
</evidence>
<evidence type="ECO:0000259" key="6">
    <source>
        <dbReference type="Pfam" id="PF25919"/>
    </source>
</evidence>
<name>W9V9N6_9GAMM</name>
<evidence type="ECO:0000313" key="9">
    <source>
        <dbReference type="EMBL" id="EXJ16164.1"/>
    </source>
</evidence>
<feature type="domain" description="CusB-like barrel-sandwich hybrid" evidence="6">
    <location>
        <begin position="147"/>
        <end position="267"/>
    </location>
</feature>
<evidence type="ECO:0000256" key="4">
    <source>
        <dbReference type="SAM" id="SignalP"/>
    </source>
</evidence>
<dbReference type="FunFam" id="2.40.30.170:FF:000010">
    <property type="entry name" value="Efflux RND transporter periplasmic adaptor subunit"/>
    <property type="match status" value="1"/>
</dbReference>
<dbReference type="Proteomes" id="UP000019460">
    <property type="component" value="Unassembled WGS sequence"/>
</dbReference>
<dbReference type="GO" id="GO:0030288">
    <property type="term" value="C:outer membrane-bounded periplasmic space"/>
    <property type="evidence" value="ECO:0007669"/>
    <property type="project" value="TreeGrafter"/>
</dbReference>
<protein>
    <submittedName>
        <fullName evidence="9">Putative Co/Zn/Cd efflux system membrane fusion protein</fullName>
    </submittedName>
</protein>
<dbReference type="Pfam" id="PF19335">
    <property type="entry name" value="HMBD"/>
    <property type="match status" value="1"/>
</dbReference>
<dbReference type="InterPro" id="IPR058649">
    <property type="entry name" value="CzcB_C"/>
</dbReference>
<feature type="signal peptide" evidence="4">
    <location>
        <begin position="1"/>
        <end position="26"/>
    </location>
</feature>
<proteinExistence type="inferred from homology"/>
<dbReference type="Pfam" id="PF25975">
    <property type="entry name" value="CzcB_C"/>
    <property type="match status" value="1"/>
</dbReference>
<evidence type="ECO:0000259" key="7">
    <source>
        <dbReference type="Pfam" id="PF25954"/>
    </source>
</evidence>
<dbReference type="GO" id="GO:0060003">
    <property type="term" value="P:copper ion export"/>
    <property type="evidence" value="ECO:0007669"/>
    <property type="project" value="TreeGrafter"/>
</dbReference>
<dbReference type="eggNOG" id="COG0845">
    <property type="taxonomic scope" value="Bacteria"/>
</dbReference>
<dbReference type="EMBL" id="AONC01000014">
    <property type="protein sequence ID" value="EXJ16164.1"/>
    <property type="molecule type" value="Genomic_DNA"/>
</dbReference>
<dbReference type="InterPro" id="IPR045800">
    <property type="entry name" value="HMBD"/>
</dbReference>
<dbReference type="Pfam" id="PF25954">
    <property type="entry name" value="Beta-barrel_RND_2"/>
    <property type="match status" value="1"/>
</dbReference>
<dbReference type="PATRIC" id="fig|1249627.3.peg.1045"/>
<dbReference type="RefSeq" id="WP_043750566.1">
    <property type="nucleotide sequence ID" value="NZ_AONC01000014.1"/>
</dbReference>
<dbReference type="GO" id="GO:0046914">
    <property type="term" value="F:transition metal ion binding"/>
    <property type="evidence" value="ECO:0007669"/>
    <property type="project" value="TreeGrafter"/>
</dbReference>
<reference evidence="9 10" key="1">
    <citation type="submission" date="2012-11" db="EMBL/GenBank/DDBJ databases">
        <title>Genome assembly of Thiorhodococcus sp. AK35.</title>
        <authorList>
            <person name="Nupur N."/>
            <person name="Khatri I."/>
            <person name="Subramanian S."/>
            <person name="Pinnaka A."/>
        </authorList>
    </citation>
    <scope>NUCLEOTIDE SEQUENCE [LARGE SCALE GENOMIC DNA]</scope>
    <source>
        <strain evidence="9 10">AK35</strain>
    </source>
</reference>
<dbReference type="InterPro" id="IPR006143">
    <property type="entry name" value="RND_pump_MFP"/>
</dbReference>
<feature type="domain" description="CzcB-like C-terminal circularly permuted SH3-like" evidence="8">
    <location>
        <begin position="354"/>
        <end position="414"/>
    </location>
</feature>
<evidence type="ECO:0000259" key="8">
    <source>
        <dbReference type="Pfam" id="PF25975"/>
    </source>
</evidence>
<dbReference type="AlphaFoldDB" id="W9V9N6"/>
<accession>W9V9N6</accession>
<evidence type="ECO:0000259" key="5">
    <source>
        <dbReference type="Pfam" id="PF19335"/>
    </source>
</evidence>
<feature type="chain" id="PRO_5004933909" evidence="4">
    <location>
        <begin position="27"/>
        <end position="428"/>
    </location>
</feature>
<dbReference type="InterPro" id="IPR051909">
    <property type="entry name" value="MFP_Cation_Efflux"/>
</dbReference>